<dbReference type="PANTHER" id="PTHR37984:SF5">
    <property type="entry name" value="PROTEIN NYNRIN-LIKE"/>
    <property type="match status" value="1"/>
</dbReference>
<evidence type="ECO:0000256" key="5">
    <source>
        <dbReference type="ARBA" id="ARBA00022722"/>
    </source>
</evidence>
<dbReference type="InterPro" id="IPR043128">
    <property type="entry name" value="Rev_trsase/Diguanyl_cyclase"/>
</dbReference>
<feature type="compositionally biased region" description="Polar residues" evidence="9">
    <location>
        <begin position="1069"/>
        <end position="1087"/>
    </location>
</feature>
<evidence type="ECO:0000256" key="3">
    <source>
        <dbReference type="ARBA" id="ARBA00022679"/>
    </source>
</evidence>
<evidence type="ECO:0000256" key="9">
    <source>
        <dbReference type="SAM" id="MobiDB-lite"/>
    </source>
</evidence>
<proteinExistence type="evidence at transcript level"/>
<feature type="compositionally biased region" description="Polar residues" evidence="9">
    <location>
        <begin position="563"/>
        <end position="572"/>
    </location>
</feature>
<evidence type="ECO:0000259" key="11">
    <source>
        <dbReference type="PROSITE" id="PS50994"/>
    </source>
</evidence>
<evidence type="ECO:0000256" key="2">
    <source>
        <dbReference type="ARBA" id="ARBA00022670"/>
    </source>
</evidence>
<protein>
    <recommendedName>
        <fullName evidence="1">RNA-directed DNA polymerase</fullName>
        <ecNumber evidence="1">2.7.7.49</ecNumber>
    </recommendedName>
</protein>
<dbReference type="InterPro" id="IPR043502">
    <property type="entry name" value="DNA/RNA_pol_sf"/>
</dbReference>
<keyword evidence="6" id="KW-0255">Endonuclease</keyword>
<organism evidence="12">
    <name type="scientific">Triatoma infestans</name>
    <name type="common">Assassin bug</name>
    <dbReference type="NCBI Taxonomy" id="30076"/>
    <lineage>
        <taxon>Eukaryota</taxon>
        <taxon>Metazoa</taxon>
        <taxon>Ecdysozoa</taxon>
        <taxon>Arthropoda</taxon>
        <taxon>Hexapoda</taxon>
        <taxon>Insecta</taxon>
        <taxon>Pterygota</taxon>
        <taxon>Neoptera</taxon>
        <taxon>Paraneoptera</taxon>
        <taxon>Hemiptera</taxon>
        <taxon>Heteroptera</taxon>
        <taxon>Panheteroptera</taxon>
        <taxon>Cimicomorpha</taxon>
        <taxon>Reduviidae</taxon>
        <taxon>Triatominae</taxon>
        <taxon>Triatoma</taxon>
    </lineage>
</organism>
<evidence type="ECO:0000256" key="8">
    <source>
        <dbReference type="ARBA" id="ARBA00022918"/>
    </source>
</evidence>
<evidence type="ECO:0000259" key="10">
    <source>
        <dbReference type="PROSITE" id="PS50878"/>
    </source>
</evidence>
<evidence type="ECO:0000256" key="4">
    <source>
        <dbReference type="ARBA" id="ARBA00022695"/>
    </source>
</evidence>
<evidence type="ECO:0000313" key="12">
    <source>
        <dbReference type="EMBL" id="JAC14661.1"/>
    </source>
</evidence>
<dbReference type="PROSITE" id="PS50994">
    <property type="entry name" value="INTEGRASE"/>
    <property type="match status" value="1"/>
</dbReference>
<dbReference type="FunFam" id="3.30.70.270:FF:000020">
    <property type="entry name" value="Transposon Tf2-6 polyprotein-like Protein"/>
    <property type="match status" value="1"/>
</dbReference>
<accession>A0A023F0X4</accession>
<feature type="compositionally biased region" description="Low complexity" evidence="9">
    <location>
        <begin position="1051"/>
        <end position="1065"/>
    </location>
</feature>
<dbReference type="GO" id="GO:0003676">
    <property type="term" value="F:nucleic acid binding"/>
    <property type="evidence" value="ECO:0007669"/>
    <property type="project" value="InterPro"/>
</dbReference>
<dbReference type="GO" id="GO:0042575">
    <property type="term" value="C:DNA polymerase complex"/>
    <property type="evidence" value="ECO:0007669"/>
    <property type="project" value="UniProtKB-ARBA"/>
</dbReference>
<dbReference type="InterPro" id="IPR036397">
    <property type="entry name" value="RNaseH_sf"/>
</dbReference>
<dbReference type="InterPro" id="IPR050951">
    <property type="entry name" value="Retrovirus_Pol_polyprotein"/>
</dbReference>
<dbReference type="InterPro" id="IPR041373">
    <property type="entry name" value="RT_RNaseH"/>
</dbReference>
<dbReference type="Pfam" id="PF17917">
    <property type="entry name" value="RT_RNaseH"/>
    <property type="match status" value="1"/>
</dbReference>
<reference evidence="12" key="1">
    <citation type="journal article" date="2014" name="PLoS Negl. Trop. Dis.">
        <title>An updated insight into the Sialotranscriptome of Triatoma infestans: developmental stage and geographic variations.</title>
        <authorList>
            <person name="Schwarz A."/>
            <person name="Medrano-Mercado N."/>
            <person name="Schaub G.A."/>
            <person name="Struchiner C.J."/>
            <person name="Bargues M.D."/>
            <person name="Levy M.Z."/>
            <person name="Ribeiro J.M."/>
        </authorList>
    </citation>
    <scope>NUCLEOTIDE SEQUENCE</scope>
    <source>
        <strain evidence="12">Chile</strain>
        <tissue evidence="12">Salivary glands</tissue>
    </source>
</reference>
<dbReference type="Gene3D" id="3.10.10.10">
    <property type="entry name" value="HIV Type 1 Reverse Transcriptase, subunit A, domain 1"/>
    <property type="match status" value="1"/>
</dbReference>
<keyword evidence="2" id="KW-0645">Protease</keyword>
<dbReference type="Gene3D" id="3.30.420.10">
    <property type="entry name" value="Ribonuclease H-like superfamily/Ribonuclease H"/>
    <property type="match status" value="1"/>
</dbReference>
<feature type="region of interest" description="Disordered" evidence="9">
    <location>
        <begin position="1031"/>
        <end position="1087"/>
    </location>
</feature>
<keyword evidence="5" id="KW-0540">Nuclease</keyword>
<dbReference type="FunFam" id="3.10.10.10:FF:000007">
    <property type="entry name" value="Retrovirus-related Pol polyprotein from transposon 17.6-like Protein"/>
    <property type="match status" value="1"/>
</dbReference>
<keyword evidence="7" id="KW-0378">Hydrolase</keyword>
<dbReference type="GO" id="GO:0006508">
    <property type="term" value="P:proteolysis"/>
    <property type="evidence" value="ECO:0007669"/>
    <property type="project" value="UniProtKB-KW"/>
</dbReference>
<dbReference type="InterPro" id="IPR012337">
    <property type="entry name" value="RNaseH-like_sf"/>
</dbReference>
<dbReference type="GO" id="GO:0008233">
    <property type="term" value="F:peptidase activity"/>
    <property type="evidence" value="ECO:0007669"/>
    <property type="project" value="UniProtKB-KW"/>
</dbReference>
<dbReference type="GO" id="GO:0015074">
    <property type="term" value="P:DNA integration"/>
    <property type="evidence" value="ECO:0007669"/>
    <property type="project" value="InterPro"/>
</dbReference>
<feature type="domain" description="Reverse transcriptase" evidence="10">
    <location>
        <begin position="116"/>
        <end position="298"/>
    </location>
</feature>
<evidence type="ECO:0000256" key="6">
    <source>
        <dbReference type="ARBA" id="ARBA00022759"/>
    </source>
</evidence>
<dbReference type="InterPro" id="IPR041588">
    <property type="entry name" value="Integrase_H2C2"/>
</dbReference>
<evidence type="ECO:0000256" key="1">
    <source>
        <dbReference type="ARBA" id="ARBA00012493"/>
    </source>
</evidence>
<evidence type="ECO:0000256" key="7">
    <source>
        <dbReference type="ARBA" id="ARBA00022801"/>
    </source>
</evidence>
<keyword evidence="3" id="KW-0808">Transferase</keyword>
<dbReference type="InterPro" id="IPR000477">
    <property type="entry name" value="RT_dom"/>
</dbReference>
<dbReference type="InterPro" id="IPR001584">
    <property type="entry name" value="Integrase_cat-core"/>
</dbReference>
<dbReference type="FunFam" id="3.10.20.370:FF:000001">
    <property type="entry name" value="Retrovirus-related Pol polyprotein from transposon 17.6-like protein"/>
    <property type="match status" value="1"/>
</dbReference>
<sequence>PEPMDVDEPQEISLSIPDVVMTNCPEMSDERRLREIKNEIPKLIRTEHMNSEEKNKIIELLKDYPQIIKREHDKLSCTDLLKHKIRTTDENPVYTRNYRYPEIYRKDVQVEVDKLLENKIIQHSNSPYNSPIWVVPKKPDASGKKKIRMVIDYRKLNNKTIEDKFPLPNIEDLFGKIGRATYFSAIDLASGFHQIEMDPESVPKTAFSTESGHYEFLRMPFGLKNAPPTFQRAVNSLFSRIPNVLVYMDDIIIFSDSLDEHIKHLKTVFDKLRQHNLKIQLDKTEFFKRELLFLGHIISDKGIQPNPAKLDAIAKFPLPKTQKQIKQFLGLTGYYRKMIKNYAKIARPLTLSLRKDKDIVIDDSYIQAVDTLKSLLQNSPILQLPNFNKPFTLTTDASNYAIGAVLSQNIDGKDLPISFASRTLNKQEENYSTIEKELLAIVWACKHFRPYIYGRKFIIQTDHKPLQWLHNLKEPNSKLIRWKLQLADFDFDVKYVQGKTNVVADALSRNPPEEQHLNALETASPNPEEVLTEFLSAPSPENSDDILEDLARALSITAEDDNGATTAGNENVNAGDDNESLQTQHSQESSNSQIKVIDDRTRCINVEKFQIILTRGNPETKIPINRPFNKTRYNWYTRYPYSNDIDEYCLEYLQPNHTYGVLCFPPIEDSIDEQIYDQIFAHLSDIIKDKFPTVKIKRYYTKRLDITDPAEQEETIQNYHVGKTAHRGIHEVYRSLTKRYYWPKMLEQITKVINNCSLCKEVKYERRPIRQVYEITPTPSKPFERPQGDILHYDGKQIFTLIDCFSKKLYGYPIRTSSAHEIVNSLEHYLSLFPCPKTIQFDNGTEFKNGLVENFLKYNNVDIHFTTPNHSDSNGLINRAHSTLIEILNIIKHGKDYTLNKILRLGLIAYNNSIVSNLKMTPNDITFGIQTTTYAQDLVLEQKVKEYHEDRELVSRAIKEIIKKEKETRTNRLNQTRENIEIPEGEIYIRDKQYGKAKPKFKRGNYSRKTKVVTTQRKSFKVHPNLLKRPRKFTQQTLPVTDKNDESRIPHTNGNNTHTATADGGECSRQFTDNRSESGPGNSASDA</sequence>
<dbReference type="EMBL" id="GBBI01004051">
    <property type="protein sequence ID" value="JAC14661.1"/>
    <property type="molecule type" value="mRNA"/>
</dbReference>
<dbReference type="CDD" id="cd09274">
    <property type="entry name" value="RNase_HI_RT_Ty3"/>
    <property type="match status" value="1"/>
</dbReference>
<dbReference type="Gene3D" id="3.30.70.270">
    <property type="match status" value="2"/>
</dbReference>
<dbReference type="EC" id="2.7.7.49" evidence="1"/>
<feature type="region of interest" description="Disordered" evidence="9">
    <location>
        <begin position="558"/>
        <end position="593"/>
    </location>
</feature>
<dbReference type="GO" id="GO:0004519">
    <property type="term" value="F:endonuclease activity"/>
    <property type="evidence" value="ECO:0007669"/>
    <property type="project" value="UniProtKB-KW"/>
</dbReference>
<dbReference type="CDD" id="cd01647">
    <property type="entry name" value="RT_LTR"/>
    <property type="match status" value="1"/>
</dbReference>
<dbReference type="Gene3D" id="1.10.340.70">
    <property type="match status" value="1"/>
</dbReference>
<keyword evidence="4" id="KW-0548">Nucleotidyltransferase</keyword>
<dbReference type="Pfam" id="PF00078">
    <property type="entry name" value="RVT_1"/>
    <property type="match status" value="1"/>
</dbReference>
<keyword evidence="8" id="KW-0695">RNA-directed DNA polymerase</keyword>
<dbReference type="PANTHER" id="PTHR37984">
    <property type="entry name" value="PROTEIN CBG26694"/>
    <property type="match status" value="1"/>
</dbReference>
<dbReference type="AlphaFoldDB" id="A0A023F0X4"/>
<feature type="compositionally biased region" description="Polar residues" evidence="9">
    <location>
        <begin position="580"/>
        <end position="593"/>
    </location>
</feature>
<name>A0A023F0X4_TRIIF</name>
<feature type="non-terminal residue" evidence="12">
    <location>
        <position position="1"/>
    </location>
</feature>
<dbReference type="Pfam" id="PF17921">
    <property type="entry name" value="Integrase_H2C2"/>
    <property type="match status" value="1"/>
</dbReference>
<dbReference type="PROSITE" id="PS50878">
    <property type="entry name" value="RT_POL"/>
    <property type="match status" value="1"/>
</dbReference>
<dbReference type="GO" id="GO:0003964">
    <property type="term" value="F:RNA-directed DNA polymerase activity"/>
    <property type="evidence" value="ECO:0007669"/>
    <property type="project" value="UniProtKB-KW"/>
</dbReference>
<dbReference type="SUPFAM" id="SSF53098">
    <property type="entry name" value="Ribonuclease H-like"/>
    <property type="match status" value="1"/>
</dbReference>
<feature type="domain" description="Integrase catalytic" evidence="11">
    <location>
        <begin position="778"/>
        <end position="930"/>
    </location>
</feature>
<dbReference type="Pfam" id="PF00665">
    <property type="entry name" value="rve"/>
    <property type="match status" value="1"/>
</dbReference>
<dbReference type="SUPFAM" id="SSF56672">
    <property type="entry name" value="DNA/RNA polymerases"/>
    <property type="match status" value="1"/>
</dbReference>